<protein>
    <recommendedName>
        <fullName evidence="1">SGNH hydrolase-type esterase domain-containing protein</fullName>
    </recommendedName>
</protein>
<dbReference type="STRING" id="1802055.A3A74_05480"/>
<dbReference type="GO" id="GO:0004622">
    <property type="term" value="F:phosphatidylcholine lysophospholipase activity"/>
    <property type="evidence" value="ECO:0007669"/>
    <property type="project" value="TreeGrafter"/>
</dbReference>
<dbReference type="CDD" id="cd00229">
    <property type="entry name" value="SGNH_hydrolase"/>
    <property type="match status" value="1"/>
</dbReference>
<dbReference type="SUPFAM" id="SSF52266">
    <property type="entry name" value="SGNH hydrolase"/>
    <property type="match status" value="1"/>
</dbReference>
<dbReference type="Pfam" id="PF13472">
    <property type="entry name" value="Lipase_GDSL_2"/>
    <property type="match status" value="1"/>
</dbReference>
<name>A0A1F7I954_9BACT</name>
<dbReference type="Proteomes" id="UP000179270">
    <property type="component" value="Unassembled WGS sequence"/>
</dbReference>
<dbReference type="InterPro" id="IPR051532">
    <property type="entry name" value="Ester_Hydrolysis_Enzymes"/>
</dbReference>
<dbReference type="AlphaFoldDB" id="A0A1F7I954"/>
<dbReference type="PANTHER" id="PTHR30383:SF5">
    <property type="entry name" value="SGNH HYDROLASE-TYPE ESTERASE DOMAIN-CONTAINING PROTEIN"/>
    <property type="match status" value="1"/>
</dbReference>
<feature type="domain" description="SGNH hydrolase-type esterase" evidence="1">
    <location>
        <begin position="34"/>
        <end position="208"/>
    </location>
</feature>
<dbReference type="InterPro" id="IPR036514">
    <property type="entry name" value="SGNH_hydro_sf"/>
</dbReference>
<accession>A0A1F7I954</accession>
<reference evidence="2 3" key="1">
    <citation type="journal article" date="2016" name="Nat. Commun.">
        <title>Thousands of microbial genomes shed light on interconnected biogeochemical processes in an aquifer system.</title>
        <authorList>
            <person name="Anantharaman K."/>
            <person name="Brown C.T."/>
            <person name="Hug L.A."/>
            <person name="Sharon I."/>
            <person name="Castelle C.J."/>
            <person name="Probst A.J."/>
            <person name="Thomas B.C."/>
            <person name="Singh A."/>
            <person name="Wilkins M.J."/>
            <person name="Karaoz U."/>
            <person name="Brodie E.L."/>
            <person name="Williams K.H."/>
            <person name="Hubbard S.S."/>
            <person name="Banfield J.F."/>
        </authorList>
    </citation>
    <scope>NUCLEOTIDE SEQUENCE [LARGE SCALE GENOMIC DNA]</scope>
</reference>
<dbReference type="EMBL" id="MGAF01000042">
    <property type="protein sequence ID" value="OGK39906.1"/>
    <property type="molecule type" value="Genomic_DNA"/>
</dbReference>
<proteinExistence type="predicted"/>
<sequence>MSSKLGFKLAVLILLFLILLFPKAYANNSSYVLVGDSIMQGQLPDKLQKTGTTIERRLEQITSEDFENKAVGGVTTDDVAKQVMKVYEKGSAKVVIANGGLNDIGGNQTKTVFLKNWKIILDQTKIHGTRLIILLITPWTRGPNDRMTRRDEFNKALEDLANSYPNASIVNSDPKVGEERSGGPSGNHWNIKEKYTYDGTHFTSEGYTIIANLIADKLERKTVSNIKCDALCFLSRKLKSLLSQLGIGYF</sequence>
<dbReference type="InterPro" id="IPR013830">
    <property type="entry name" value="SGNH_hydro"/>
</dbReference>
<evidence type="ECO:0000259" key="1">
    <source>
        <dbReference type="Pfam" id="PF13472"/>
    </source>
</evidence>
<dbReference type="PANTHER" id="PTHR30383">
    <property type="entry name" value="THIOESTERASE 1/PROTEASE 1/LYSOPHOSPHOLIPASE L1"/>
    <property type="match status" value="1"/>
</dbReference>
<gene>
    <name evidence="2" type="ORF">A3A74_05480</name>
</gene>
<dbReference type="Gene3D" id="3.40.50.1110">
    <property type="entry name" value="SGNH hydrolase"/>
    <property type="match status" value="1"/>
</dbReference>
<comment type="caution">
    <text evidence="2">The sequence shown here is derived from an EMBL/GenBank/DDBJ whole genome shotgun (WGS) entry which is preliminary data.</text>
</comment>
<organism evidence="2 3">
    <name type="scientific">Candidatus Roizmanbacteria bacterium RIFCSPLOWO2_01_FULL_35_13</name>
    <dbReference type="NCBI Taxonomy" id="1802055"/>
    <lineage>
        <taxon>Bacteria</taxon>
        <taxon>Candidatus Roizmaniibacteriota</taxon>
    </lineage>
</organism>
<evidence type="ECO:0000313" key="2">
    <source>
        <dbReference type="EMBL" id="OGK39906.1"/>
    </source>
</evidence>
<evidence type="ECO:0000313" key="3">
    <source>
        <dbReference type="Proteomes" id="UP000179270"/>
    </source>
</evidence>